<accession>A0AA88MQV5</accession>
<name>A0AA88MQV5_CHASR</name>
<keyword evidence="2" id="KW-1185">Reference proteome</keyword>
<proteinExistence type="predicted"/>
<comment type="caution">
    <text evidence="1">The sequence shown here is derived from an EMBL/GenBank/DDBJ whole genome shotgun (WGS) entry which is preliminary data.</text>
</comment>
<reference evidence="1" key="1">
    <citation type="submission" date="2023-07" db="EMBL/GenBank/DDBJ databases">
        <title>Chromosome-level Genome Assembly of Striped Snakehead (Channa striata).</title>
        <authorList>
            <person name="Liu H."/>
        </authorList>
    </citation>
    <scope>NUCLEOTIDE SEQUENCE</scope>
    <source>
        <strain evidence="1">Gz</strain>
        <tissue evidence="1">Muscle</tissue>
    </source>
</reference>
<gene>
    <name evidence="1" type="ORF">Q5P01_013010</name>
</gene>
<evidence type="ECO:0000313" key="2">
    <source>
        <dbReference type="Proteomes" id="UP001187415"/>
    </source>
</evidence>
<evidence type="ECO:0000313" key="1">
    <source>
        <dbReference type="EMBL" id="KAK2842810.1"/>
    </source>
</evidence>
<dbReference type="AlphaFoldDB" id="A0AA88MQV5"/>
<dbReference type="EMBL" id="JAUPFM010000009">
    <property type="protein sequence ID" value="KAK2842810.1"/>
    <property type="molecule type" value="Genomic_DNA"/>
</dbReference>
<protein>
    <submittedName>
        <fullName evidence="1">Uncharacterized protein</fullName>
    </submittedName>
</protein>
<organism evidence="1 2">
    <name type="scientific">Channa striata</name>
    <name type="common">Snakehead murrel</name>
    <name type="synonym">Ophicephalus striatus</name>
    <dbReference type="NCBI Taxonomy" id="64152"/>
    <lineage>
        <taxon>Eukaryota</taxon>
        <taxon>Metazoa</taxon>
        <taxon>Chordata</taxon>
        <taxon>Craniata</taxon>
        <taxon>Vertebrata</taxon>
        <taxon>Euteleostomi</taxon>
        <taxon>Actinopterygii</taxon>
        <taxon>Neopterygii</taxon>
        <taxon>Teleostei</taxon>
        <taxon>Neoteleostei</taxon>
        <taxon>Acanthomorphata</taxon>
        <taxon>Anabantaria</taxon>
        <taxon>Anabantiformes</taxon>
        <taxon>Channoidei</taxon>
        <taxon>Channidae</taxon>
        <taxon>Channa</taxon>
    </lineage>
</organism>
<dbReference type="Proteomes" id="UP001187415">
    <property type="component" value="Unassembled WGS sequence"/>
</dbReference>
<sequence>MTCGVRGQVAPTATCRLCNLLPTHTSPEEAIRFIQAQNKVLYNQVQLKLDGSWGSGAGPADLRPPRVVLFHPAASNSCAAMKVQSIILSLMLTQHHTHDHCSVCVTEEGVHPSDMESLAALEHNNGRIEGDVAPRGLAWMEGYVGVWGVMGMFLSGGGFVMHIDPDPCSCRLARSSLGEKRQLTSVPSVLLWPIEGASVIVEHLEGGKMRGGAPTTAATPPNLPTVAYIRPSVDRMSPSCFSL</sequence>